<reference evidence="3 4" key="1">
    <citation type="submission" date="2007-01" db="EMBL/GenBank/DDBJ databases">
        <authorList>
            <person name="Haygood M."/>
            <person name="Podell S."/>
            <person name="Anderson C."/>
            <person name="Hopkinson B."/>
            <person name="Roe K."/>
            <person name="Barbeau K."/>
            <person name="Gaasterland T."/>
            <person name="Ferriera S."/>
            <person name="Johnson J."/>
            <person name="Kravitz S."/>
            <person name="Beeson K."/>
            <person name="Sutton G."/>
            <person name="Rogers Y.-H."/>
            <person name="Friedman R."/>
            <person name="Frazier M."/>
            <person name="Venter J.C."/>
        </authorList>
    </citation>
    <scope>NUCLEOTIDE SEQUENCE [LARGE SCALE GENOMIC DNA]</scope>
    <source>
        <strain evidence="3 4">ATCC 23134</strain>
    </source>
</reference>
<sequence length="145" mass="16526">MMKLKQYLLALALVLGGLSMVQAQSTKKMLTKGWRFSFEGMMENMPEIEKQQMSKMSEEQRTKMKAMIEQSYIVFKSGGTAKASMNGKEEEMTWKLSDNDKLLTTTEKNGKVSRLKIIKITKDSLVLQEESDTKGVMLVFKPKVD</sequence>
<dbReference type="RefSeq" id="WP_002696266.1">
    <property type="nucleotide sequence ID" value="NZ_AAWS01000011.1"/>
</dbReference>
<name>A1ZJJ7_MICM2</name>
<dbReference type="EMBL" id="AAWS01000011">
    <property type="protein sequence ID" value="EAY29300.1"/>
    <property type="molecule type" value="Genomic_DNA"/>
</dbReference>
<dbReference type="Proteomes" id="UP000004095">
    <property type="component" value="Unassembled WGS sequence"/>
</dbReference>
<keyword evidence="1" id="KW-0732">Signal</keyword>
<evidence type="ECO:0000256" key="1">
    <source>
        <dbReference type="SAM" id="SignalP"/>
    </source>
</evidence>
<protein>
    <recommendedName>
        <fullName evidence="2">Lipocalin-like domain-containing protein</fullName>
    </recommendedName>
</protein>
<feature type="domain" description="Lipocalin-like" evidence="2">
    <location>
        <begin position="54"/>
        <end position="127"/>
    </location>
</feature>
<evidence type="ECO:0000313" key="3">
    <source>
        <dbReference type="EMBL" id="EAY29300.1"/>
    </source>
</evidence>
<evidence type="ECO:0000313" key="4">
    <source>
        <dbReference type="Proteomes" id="UP000004095"/>
    </source>
</evidence>
<dbReference type="OrthoDB" id="1374368at2"/>
<gene>
    <name evidence="3" type="ORF">M23134_01354</name>
</gene>
<dbReference type="AlphaFoldDB" id="A1ZJJ7"/>
<evidence type="ECO:0000259" key="2">
    <source>
        <dbReference type="Pfam" id="PF13648"/>
    </source>
</evidence>
<dbReference type="Pfam" id="PF13648">
    <property type="entry name" value="Lipocalin_4"/>
    <property type="match status" value="1"/>
</dbReference>
<comment type="caution">
    <text evidence="3">The sequence shown here is derived from an EMBL/GenBank/DDBJ whole genome shotgun (WGS) entry which is preliminary data.</text>
</comment>
<proteinExistence type="predicted"/>
<keyword evidence="4" id="KW-1185">Reference proteome</keyword>
<feature type="chain" id="PRO_5002642236" description="Lipocalin-like domain-containing protein" evidence="1">
    <location>
        <begin position="24"/>
        <end position="145"/>
    </location>
</feature>
<organism evidence="3 4">
    <name type="scientific">Microscilla marina ATCC 23134</name>
    <dbReference type="NCBI Taxonomy" id="313606"/>
    <lineage>
        <taxon>Bacteria</taxon>
        <taxon>Pseudomonadati</taxon>
        <taxon>Bacteroidota</taxon>
        <taxon>Cytophagia</taxon>
        <taxon>Cytophagales</taxon>
        <taxon>Microscillaceae</taxon>
        <taxon>Microscilla</taxon>
    </lineage>
</organism>
<dbReference type="InterPro" id="IPR024311">
    <property type="entry name" value="Lipocalin-like"/>
</dbReference>
<accession>A1ZJJ7</accession>
<feature type="signal peptide" evidence="1">
    <location>
        <begin position="1"/>
        <end position="23"/>
    </location>
</feature>